<gene>
    <name evidence="1" type="ORF">MEBOL_007920</name>
</gene>
<dbReference type="KEGG" id="mbd:MEBOL_007920"/>
<sequence>MIEEAFHFRPDLSVGFRLDPNSGEYEEGNRIMLRATMFLLEHGRDGVLLFNGEHIVLQRLSGHLVLNEDSKNWTDGLRLENEIRLPHEKRPLPSPLL</sequence>
<organism evidence="1 2">
    <name type="scientific">Melittangium boletus DSM 14713</name>
    <dbReference type="NCBI Taxonomy" id="1294270"/>
    <lineage>
        <taxon>Bacteria</taxon>
        <taxon>Pseudomonadati</taxon>
        <taxon>Myxococcota</taxon>
        <taxon>Myxococcia</taxon>
        <taxon>Myxococcales</taxon>
        <taxon>Cystobacterineae</taxon>
        <taxon>Archangiaceae</taxon>
        <taxon>Melittangium</taxon>
    </lineage>
</organism>
<keyword evidence="2" id="KW-1185">Reference proteome</keyword>
<dbReference type="Proteomes" id="UP000217289">
    <property type="component" value="Chromosome"/>
</dbReference>
<evidence type="ECO:0000313" key="1">
    <source>
        <dbReference type="EMBL" id="ATB34417.1"/>
    </source>
</evidence>
<protein>
    <submittedName>
        <fullName evidence="1">Uncharacterized protein</fullName>
    </submittedName>
</protein>
<evidence type="ECO:0000313" key="2">
    <source>
        <dbReference type="Proteomes" id="UP000217289"/>
    </source>
</evidence>
<name>A0A250ITA4_9BACT</name>
<dbReference type="AlphaFoldDB" id="A0A250ITA4"/>
<dbReference type="InterPro" id="IPR049799">
    <property type="entry name" value="SitI3-like"/>
</dbReference>
<dbReference type="EMBL" id="CP022163">
    <property type="protein sequence ID" value="ATB34417.1"/>
    <property type="molecule type" value="Genomic_DNA"/>
</dbReference>
<reference evidence="1 2" key="1">
    <citation type="submission" date="2017-06" db="EMBL/GenBank/DDBJ databases">
        <authorList>
            <person name="Kim H.J."/>
            <person name="Triplett B.A."/>
        </authorList>
    </citation>
    <scope>NUCLEOTIDE SEQUENCE [LARGE SCALE GENOMIC DNA]</scope>
    <source>
        <strain evidence="1 2">DSM 14713</strain>
    </source>
</reference>
<accession>A0A250ITA4</accession>
<dbReference type="NCBIfam" id="NF040657">
    <property type="entry name" value="immun_SitI3"/>
    <property type="match status" value="1"/>
</dbReference>
<proteinExistence type="predicted"/>